<reference evidence="2 3" key="1">
    <citation type="submission" date="2017-07" db="EMBL/GenBank/DDBJ databases">
        <title>Complete Genome Sequence of the cosmetic ferment Vitreoscilla filiformis (ATCC15551).</title>
        <authorList>
            <person name="Contreras S."/>
            <person name="Sagory-Zalkind P."/>
            <person name="Blanquart H."/>
            <person name="Iltis A."/>
            <person name="Morand S.C."/>
        </authorList>
    </citation>
    <scope>NUCLEOTIDE SEQUENCE [LARGE SCALE GENOMIC DNA]</scope>
    <source>
        <strain evidence="2 3">ATCC 15551</strain>
    </source>
</reference>
<feature type="compositionally biased region" description="Basic and acidic residues" evidence="1">
    <location>
        <begin position="42"/>
        <end position="57"/>
    </location>
</feature>
<sequence>MQQSSTPSKGDTVATKPRVDEAATLSSVPTLTMLSQRIRDKENTWQLDGDRHGEGRTSAKTRRRRSSAFGFCWWC</sequence>
<keyword evidence="3" id="KW-1185">Reference proteome</keyword>
<name>A0A221KD56_VITFI</name>
<evidence type="ECO:0000313" key="3">
    <source>
        <dbReference type="Proteomes" id="UP000199729"/>
    </source>
</evidence>
<feature type="region of interest" description="Disordered" evidence="1">
    <location>
        <begin position="42"/>
        <end position="61"/>
    </location>
</feature>
<proteinExistence type="predicted"/>
<evidence type="ECO:0000256" key="1">
    <source>
        <dbReference type="SAM" id="MobiDB-lite"/>
    </source>
</evidence>
<dbReference type="KEGG" id="vff:VITFI_CDS1180"/>
<evidence type="ECO:0000313" key="2">
    <source>
        <dbReference type="EMBL" id="ASM76958.1"/>
    </source>
</evidence>
<dbReference type="Proteomes" id="UP000199729">
    <property type="component" value="Chromosome"/>
</dbReference>
<organism evidence="2 3">
    <name type="scientific">Vitreoscilla filiformis</name>
    <dbReference type="NCBI Taxonomy" id="63"/>
    <lineage>
        <taxon>Bacteria</taxon>
        <taxon>Pseudomonadati</taxon>
        <taxon>Pseudomonadota</taxon>
        <taxon>Betaproteobacteria</taxon>
        <taxon>Neisseriales</taxon>
        <taxon>Neisseriaceae</taxon>
        <taxon>Vitreoscilla</taxon>
    </lineage>
</organism>
<feature type="region of interest" description="Disordered" evidence="1">
    <location>
        <begin position="1"/>
        <end position="24"/>
    </location>
</feature>
<dbReference type="AlphaFoldDB" id="A0A221KD56"/>
<gene>
    <name evidence="2" type="ORF">VITFI_CDS1180</name>
</gene>
<protein>
    <submittedName>
        <fullName evidence="2">Uncharacterized protein</fullName>
    </submittedName>
</protein>
<dbReference type="EMBL" id="CP022423">
    <property type="protein sequence ID" value="ASM76958.1"/>
    <property type="molecule type" value="Genomic_DNA"/>
</dbReference>
<accession>A0A221KD56</accession>